<comment type="caution">
    <text evidence="1">The sequence shown here is derived from an EMBL/GenBank/DDBJ whole genome shotgun (WGS) entry which is preliminary data.</text>
</comment>
<dbReference type="Proteomes" id="UP000269271">
    <property type="component" value="Unassembled WGS sequence"/>
</dbReference>
<dbReference type="RefSeq" id="WP_046546823.1">
    <property type="nucleotide sequence ID" value="NZ_CABVQJ010000012.1"/>
</dbReference>
<gene>
    <name evidence="1" type="ORF">DF037_16255</name>
</gene>
<dbReference type="InterPro" id="IPR035992">
    <property type="entry name" value="Ricin_B-like_lectins"/>
</dbReference>
<dbReference type="CDD" id="cd00161">
    <property type="entry name" value="beta-trefoil_Ricin-like"/>
    <property type="match status" value="1"/>
</dbReference>
<evidence type="ECO:0000313" key="1">
    <source>
        <dbReference type="EMBL" id="RQT28712.1"/>
    </source>
</evidence>
<name>A0A3N8RUT2_9BURK</name>
<reference evidence="1 2" key="1">
    <citation type="submission" date="2018-08" db="EMBL/GenBank/DDBJ databases">
        <title>Comparative analysis of Burkholderia isolates from Puerto Rico.</title>
        <authorList>
            <person name="Hall C."/>
            <person name="Sahl J."/>
            <person name="Wagner D."/>
        </authorList>
    </citation>
    <scope>NUCLEOTIDE SEQUENCE [LARGE SCALE GENOMIC DNA]</scope>
    <source>
        <strain evidence="1 2">Bp9001</strain>
    </source>
</reference>
<dbReference type="Gene3D" id="2.80.10.50">
    <property type="match status" value="1"/>
</dbReference>
<evidence type="ECO:0000313" key="2">
    <source>
        <dbReference type="Proteomes" id="UP000269271"/>
    </source>
</evidence>
<dbReference type="EMBL" id="QTQX01000009">
    <property type="protein sequence ID" value="RQT28712.1"/>
    <property type="molecule type" value="Genomic_DNA"/>
</dbReference>
<proteinExistence type="predicted"/>
<accession>A0A3N8RUT2</accession>
<sequence length="146" mass="16243">MAKIHYTANTDWLIGVTDRVKGNRVVLVPATTNPLYTEWDFQADGGITLHSDPSLAIDCGTVSNEQYLALNTYVKNRASASQQWQFTPQSDDPQSGYIQSVTNSQYVFDLQWRTVANGTPIWIFAANASDAEIWSPAPVPQDSFKK</sequence>
<dbReference type="PROSITE" id="PS50231">
    <property type="entry name" value="RICIN_B_LECTIN"/>
    <property type="match status" value="1"/>
</dbReference>
<dbReference type="AlphaFoldDB" id="A0A3N8RUT2"/>
<organism evidence="1 2">
    <name type="scientific">Burkholderia contaminans</name>
    <dbReference type="NCBI Taxonomy" id="488447"/>
    <lineage>
        <taxon>Bacteria</taxon>
        <taxon>Pseudomonadati</taxon>
        <taxon>Pseudomonadota</taxon>
        <taxon>Betaproteobacteria</taxon>
        <taxon>Burkholderiales</taxon>
        <taxon>Burkholderiaceae</taxon>
        <taxon>Burkholderia</taxon>
        <taxon>Burkholderia cepacia complex</taxon>
    </lineage>
</organism>
<protein>
    <submittedName>
        <fullName evidence="1">Uncharacterized protein</fullName>
    </submittedName>
</protein>
<dbReference type="SUPFAM" id="SSF50370">
    <property type="entry name" value="Ricin B-like lectins"/>
    <property type="match status" value="1"/>
</dbReference>